<keyword evidence="2" id="KW-0472">Membrane</keyword>
<dbReference type="AlphaFoldDB" id="A0A5J9VIS1"/>
<accession>A0A5J9VIS1</accession>
<evidence type="ECO:0000313" key="3">
    <source>
        <dbReference type="EMBL" id="TVU36262.1"/>
    </source>
</evidence>
<dbReference type="Gramene" id="TVU36262">
    <property type="protein sequence ID" value="TVU36262"/>
    <property type="gene ID" value="EJB05_18189"/>
</dbReference>
<feature type="transmembrane region" description="Helical" evidence="2">
    <location>
        <begin position="431"/>
        <end position="458"/>
    </location>
</feature>
<evidence type="ECO:0000313" key="4">
    <source>
        <dbReference type="Proteomes" id="UP000324897"/>
    </source>
</evidence>
<keyword evidence="2" id="KW-1133">Transmembrane helix</keyword>
<dbReference type="OrthoDB" id="1869454at2759"/>
<feature type="transmembrane region" description="Helical" evidence="2">
    <location>
        <begin position="265"/>
        <end position="286"/>
    </location>
</feature>
<feature type="non-terminal residue" evidence="3">
    <location>
        <position position="1"/>
    </location>
</feature>
<dbReference type="Proteomes" id="UP000324897">
    <property type="component" value="Unassembled WGS sequence"/>
</dbReference>
<feature type="transmembrane region" description="Helical" evidence="2">
    <location>
        <begin position="307"/>
        <end position="327"/>
    </location>
</feature>
<dbReference type="PANTHER" id="PTHR34116">
    <property type="entry name" value="PLASMINOGEN ACTIVATOR INHIBITOR"/>
    <property type="match status" value="1"/>
</dbReference>
<dbReference type="PANTHER" id="PTHR34116:SF2">
    <property type="entry name" value="THH1_TOM1_TOM3 DOMAIN-CONTAINING PROTEIN"/>
    <property type="match status" value="1"/>
</dbReference>
<feature type="transmembrane region" description="Helical" evidence="2">
    <location>
        <begin position="363"/>
        <end position="384"/>
    </location>
</feature>
<feature type="transmembrane region" description="Helical" evidence="2">
    <location>
        <begin position="404"/>
        <end position="425"/>
    </location>
</feature>
<evidence type="ECO:0000256" key="1">
    <source>
        <dbReference type="SAM" id="MobiDB-lite"/>
    </source>
</evidence>
<name>A0A5J9VIS1_9POAL</name>
<keyword evidence="2" id="KW-0812">Transmembrane</keyword>
<sequence length="563" mass="61745">MKLGGIGKCTHQFDPLHVGSGGDGRGWRLGGHRAARQLETACLPPLSSLLRSVSALSLSPPPPLSLSSSACLLPHSPFPRLPASPLGLPLLSGLSAAGSHPASPPPPVPLRNRRVPWCFLAGAASAAGRPLAALPAASAFSECCSGWPLLTLESRCEQRACVAAVLRVMPLTRVAADAFGVLTIILFALFAALGLFCIFQSVYFRCRIRRGSSFLPLGYFNGPWVTRIVLILITIWWGVGEIVRLSFLKKKLFSSLVWQRNICDVYILSNLGFAEPGIFFAFAFLLHGSLQKREQGTLNQKWNWKTIAYMLLFCIPVFAVQALIVFVGPRFVRDENSEPGRRKIAKYFIRTSMPVGDASICTYPLFGTIFLGLVDAILMSYISYVGSRVLSLVINKALRRRVSYLMLSVLCFLPFRVLLLGFSVLPKPGGVAFEVIIFLSFVMMLSCTTVGILLLVYYPVADSLALRDIGHREIAEMVPYDDYYYEGASLVANQSFREIERNSDTSTKRGSISFRTMIREDQLQNDGADEMGFSSRSGVHIGSPSGSSPSAMPMLPLKEVPRY</sequence>
<comment type="caution">
    <text evidence="3">The sequence shown here is derived from an EMBL/GenBank/DDBJ whole genome shotgun (WGS) entry which is preliminary data.</text>
</comment>
<gene>
    <name evidence="3" type="ORF">EJB05_18189</name>
</gene>
<feature type="region of interest" description="Disordered" evidence="1">
    <location>
        <begin position="534"/>
        <end position="563"/>
    </location>
</feature>
<protein>
    <submittedName>
        <fullName evidence="3">Uncharacterized protein</fullName>
    </submittedName>
</protein>
<organism evidence="3 4">
    <name type="scientific">Eragrostis curvula</name>
    <name type="common">weeping love grass</name>
    <dbReference type="NCBI Taxonomy" id="38414"/>
    <lineage>
        <taxon>Eukaryota</taxon>
        <taxon>Viridiplantae</taxon>
        <taxon>Streptophyta</taxon>
        <taxon>Embryophyta</taxon>
        <taxon>Tracheophyta</taxon>
        <taxon>Spermatophyta</taxon>
        <taxon>Magnoliopsida</taxon>
        <taxon>Liliopsida</taxon>
        <taxon>Poales</taxon>
        <taxon>Poaceae</taxon>
        <taxon>PACMAD clade</taxon>
        <taxon>Chloridoideae</taxon>
        <taxon>Eragrostideae</taxon>
        <taxon>Eragrostidinae</taxon>
        <taxon>Eragrostis</taxon>
    </lineage>
</organism>
<dbReference type="EMBL" id="RWGY01000009">
    <property type="protein sequence ID" value="TVU36262.1"/>
    <property type="molecule type" value="Genomic_DNA"/>
</dbReference>
<proteinExistence type="predicted"/>
<evidence type="ECO:0000256" key="2">
    <source>
        <dbReference type="SAM" id="Phobius"/>
    </source>
</evidence>
<feature type="transmembrane region" description="Helical" evidence="2">
    <location>
        <begin position="224"/>
        <end position="245"/>
    </location>
</feature>
<keyword evidence="4" id="KW-1185">Reference proteome</keyword>
<feature type="transmembrane region" description="Helical" evidence="2">
    <location>
        <begin position="178"/>
        <end position="203"/>
    </location>
</feature>
<reference evidence="3 4" key="1">
    <citation type="journal article" date="2019" name="Sci. Rep.">
        <title>A high-quality genome of Eragrostis curvula grass provides insights into Poaceae evolution and supports new strategies to enhance forage quality.</title>
        <authorList>
            <person name="Carballo J."/>
            <person name="Santos B.A.C.M."/>
            <person name="Zappacosta D."/>
            <person name="Garbus I."/>
            <person name="Selva J.P."/>
            <person name="Gallo C.A."/>
            <person name="Diaz A."/>
            <person name="Albertini E."/>
            <person name="Caccamo M."/>
            <person name="Echenique V."/>
        </authorList>
    </citation>
    <scope>NUCLEOTIDE SEQUENCE [LARGE SCALE GENOMIC DNA]</scope>
    <source>
        <strain evidence="4">cv. Victoria</strain>
        <tissue evidence="3">Leaf</tissue>
    </source>
</reference>